<dbReference type="EMBL" id="DTLI01000168">
    <property type="protein sequence ID" value="HHS52625.1"/>
    <property type="molecule type" value="Genomic_DNA"/>
</dbReference>
<dbReference type="InterPro" id="IPR050065">
    <property type="entry name" value="GlmU-like"/>
</dbReference>
<dbReference type="GO" id="GO:0016779">
    <property type="term" value="F:nucleotidyltransferase activity"/>
    <property type="evidence" value="ECO:0007669"/>
    <property type="project" value="UniProtKB-KW"/>
</dbReference>
<keyword evidence="1 4" id="KW-0808">Transferase</keyword>
<dbReference type="PANTHER" id="PTHR43584">
    <property type="entry name" value="NUCLEOTIDYL TRANSFERASE"/>
    <property type="match status" value="1"/>
</dbReference>
<sequence length="276" mass="30928">MENSTPLNLGSPNSVCCSSLISFDSKQRLSSVRKVIILAAGIGQRLYPLTKSIPKCLLKVGGESILAKTLYSLEQAGISEVLLIAGHCAEALKSHIKSYKSISFKLLFNPFYAQYNNSYSLWLAGKHLCDGFILFNSDVIASSDLIHRVVNSQSTDFMVVDDRKVYEKEAMKVKREGKRIIAISKDLQPKDYDGEYIGIAKFSPEVGKQLYGELCHLAALNDGFSKFYEAAIDRLLARFPIAKFSTDSEPWIEIDDFTDLARAKKMYQDGHFEPMR</sequence>
<reference evidence="4" key="1">
    <citation type="journal article" date="2020" name="mSystems">
        <title>Genome- and Community-Level Interaction Insights into Carbon Utilization and Element Cycling Functions of Hydrothermarchaeota in Hydrothermal Sediment.</title>
        <authorList>
            <person name="Zhou Z."/>
            <person name="Liu Y."/>
            <person name="Xu W."/>
            <person name="Pan J."/>
            <person name="Luo Z.H."/>
            <person name="Li M."/>
        </authorList>
    </citation>
    <scope>NUCLEOTIDE SEQUENCE [LARGE SCALE GENOMIC DNA]</scope>
    <source>
        <strain evidence="4">SpSt-876</strain>
    </source>
</reference>
<keyword evidence="2 4" id="KW-0548">Nucleotidyltransferase</keyword>
<name>A0A7C6A9N0_UNCW3</name>
<organism evidence="4">
    <name type="scientific">candidate division WOR-3 bacterium</name>
    <dbReference type="NCBI Taxonomy" id="2052148"/>
    <lineage>
        <taxon>Bacteria</taxon>
        <taxon>Bacteria division WOR-3</taxon>
    </lineage>
</organism>
<feature type="domain" description="Nucleotidyl transferase" evidence="3">
    <location>
        <begin position="34"/>
        <end position="142"/>
    </location>
</feature>
<accession>A0A7C6A9N0</accession>
<dbReference type="CDD" id="cd02523">
    <property type="entry name" value="PC_cytidylyltransferase"/>
    <property type="match status" value="1"/>
</dbReference>
<dbReference type="AlphaFoldDB" id="A0A7C6A9N0"/>
<comment type="caution">
    <text evidence="4">The sequence shown here is derived from an EMBL/GenBank/DDBJ whole genome shotgun (WGS) entry which is preliminary data.</text>
</comment>
<dbReference type="PANTHER" id="PTHR43584:SF5">
    <property type="entry name" value="PROTEIN LICC"/>
    <property type="match status" value="1"/>
</dbReference>
<evidence type="ECO:0000256" key="2">
    <source>
        <dbReference type="ARBA" id="ARBA00022695"/>
    </source>
</evidence>
<dbReference type="Gene3D" id="3.90.550.10">
    <property type="entry name" value="Spore Coat Polysaccharide Biosynthesis Protein SpsA, Chain A"/>
    <property type="match status" value="1"/>
</dbReference>
<protein>
    <submittedName>
        <fullName evidence="4">Phosphocholine cytidylyltransferase family protein</fullName>
    </submittedName>
</protein>
<dbReference type="Pfam" id="PF00483">
    <property type="entry name" value="NTP_transferase"/>
    <property type="match status" value="1"/>
</dbReference>
<proteinExistence type="predicted"/>
<evidence type="ECO:0000313" key="4">
    <source>
        <dbReference type="EMBL" id="HHS52625.1"/>
    </source>
</evidence>
<dbReference type="InterPro" id="IPR029044">
    <property type="entry name" value="Nucleotide-diphossugar_trans"/>
</dbReference>
<dbReference type="InterPro" id="IPR005835">
    <property type="entry name" value="NTP_transferase_dom"/>
</dbReference>
<dbReference type="SUPFAM" id="SSF53448">
    <property type="entry name" value="Nucleotide-diphospho-sugar transferases"/>
    <property type="match status" value="1"/>
</dbReference>
<evidence type="ECO:0000256" key="1">
    <source>
        <dbReference type="ARBA" id="ARBA00022679"/>
    </source>
</evidence>
<evidence type="ECO:0000259" key="3">
    <source>
        <dbReference type="Pfam" id="PF00483"/>
    </source>
</evidence>
<gene>
    <name evidence="4" type="ORF">ENW73_07160</name>
</gene>